<dbReference type="InterPro" id="IPR003848">
    <property type="entry name" value="DUF218"/>
</dbReference>
<evidence type="ECO:0000259" key="2">
    <source>
        <dbReference type="Pfam" id="PF02698"/>
    </source>
</evidence>
<feature type="domain" description="DUF218" evidence="2">
    <location>
        <begin position="66"/>
        <end position="178"/>
    </location>
</feature>
<protein>
    <submittedName>
        <fullName evidence="3">Vancomycin high temperature exclusion protein</fullName>
    </submittedName>
</protein>
<reference evidence="3 4" key="1">
    <citation type="journal article" date="2019" name="Nat. Med.">
        <title>A library of human gut bacterial isolates paired with longitudinal multiomics data enables mechanistic microbiome research.</title>
        <authorList>
            <person name="Poyet M."/>
            <person name="Groussin M."/>
            <person name="Gibbons S.M."/>
            <person name="Avila-Pacheco J."/>
            <person name="Jiang X."/>
            <person name="Kearney S.M."/>
            <person name="Perrotta A.R."/>
            <person name="Berdy B."/>
            <person name="Zhao S."/>
            <person name="Lieberman T.D."/>
            <person name="Swanson P.K."/>
            <person name="Smith M."/>
            <person name="Roesemann S."/>
            <person name="Alexander J.E."/>
            <person name="Rich S.A."/>
            <person name="Livny J."/>
            <person name="Vlamakis H."/>
            <person name="Clish C."/>
            <person name="Bullock K."/>
            <person name="Deik A."/>
            <person name="Scott J."/>
            <person name="Pierce K.A."/>
            <person name="Xavier R.J."/>
            <person name="Alm E.J."/>
        </authorList>
    </citation>
    <scope>NUCLEOTIDE SEQUENCE [LARGE SCALE GENOMIC DNA]</scope>
    <source>
        <strain evidence="3 4">BIOML-A10</strain>
    </source>
</reference>
<organism evidence="3 4">
    <name type="scientific">Bacteroides salyersiae</name>
    <dbReference type="NCBI Taxonomy" id="291644"/>
    <lineage>
        <taxon>Bacteria</taxon>
        <taxon>Pseudomonadati</taxon>
        <taxon>Bacteroidota</taxon>
        <taxon>Bacteroidia</taxon>
        <taxon>Bacteroidales</taxon>
        <taxon>Bacteroidaceae</taxon>
        <taxon>Bacteroides</taxon>
    </lineage>
</organism>
<dbReference type="GO" id="GO:0005886">
    <property type="term" value="C:plasma membrane"/>
    <property type="evidence" value="ECO:0007669"/>
    <property type="project" value="TreeGrafter"/>
</dbReference>
<dbReference type="Pfam" id="PF02698">
    <property type="entry name" value="DUF218"/>
    <property type="match status" value="1"/>
</dbReference>
<evidence type="ECO:0000313" key="3">
    <source>
        <dbReference type="EMBL" id="KAA3766783.1"/>
    </source>
</evidence>
<evidence type="ECO:0000313" key="4">
    <source>
        <dbReference type="Proteomes" id="UP000422221"/>
    </source>
</evidence>
<dbReference type="AlphaFoldDB" id="A0A7J4XK88"/>
<sequence length="220" mass="24852">MRSPIKLLKRRRIIEWGIPSGIILIVAITIIANYTVEHKTDTLIYKDAATIPCNKTGLLLGTSKTLRSGAPNQYFQNRIQATVALFKAGKIEAIVISGDNSSEGYNEPEDMKNELVKRGVAEDKIYLDYAGFRTLDSVVRMEKIFGQHRFTVISQDFHNRRAIYIAQAKGLQAIGYNAQDVDAYSGFKTQLREKFARVKLFMDLYTNKSPKFLGDPVIIK</sequence>
<dbReference type="PANTHER" id="PTHR30336:SF6">
    <property type="entry name" value="INTEGRAL MEMBRANE PROTEIN"/>
    <property type="match status" value="1"/>
</dbReference>
<dbReference type="CDD" id="cd06259">
    <property type="entry name" value="YdcF-like"/>
    <property type="match status" value="1"/>
</dbReference>
<dbReference type="InterPro" id="IPR051599">
    <property type="entry name" value="Cell_Envelope_Assoc"/>
</dbReference>
<name>A0A7J4XK88_9BACE</name>
<dbReference type="RefSeq" id="WP_130058972.1">
    <property type="nucleotide sequence ID" value="NZ_CP083674.1"/>
</dbReference>
<dbReference type="Proteomes" id="UP000422221">
    <property type="component" value="Unassembled WGS sequence"/>
</dbReference>
<keyword evidence="1" id="KW-0472">Membrane</keyword>
<dbReference type="EMBL" id="VWMK01000006">
    <property type="protein sequence ID" value="KAA3766783.1"/>
    <property type="molecule type" value="Genomic_DNA"/>
</dbReference>
<keyword evidence="1" id="KW-1133">Transmembrane helix</keyword>
<feature type="transmembrane region" description="Helical" evidence="1">
    <location>
        <begin position="12"/>
        <end position="36"/>
    </location>
</feature>
<accession>A0A7J4XK88</accession>
<evidence type="ECO:0000256" key="1">
    <source>
        <dbReference type="SAM" id="Phobius"/>
    </source>
</evidence>
<keyword evidence="1" id="KW-0812">Transmembrane</keyword>
<gene>
    <name evidence="3" type="ORF">F3F73_07880</name>
</gene>
<dbReference type="PANTHER" id="PTHR30336">
    <property type="entry name" value="INNER MEMBRANE PROTEIN, PROBABLE PERMEASE"/>
    <property type="match status" value="1"/>
</dbReference>
<proteinExistence type="predicted"/>
<comment type="caution">
    <text evidence="3">The sequence shown here is derived from an EMBL/GenBank/DDBJ whole genome shotgun (WGS) entry which is preliminary data.</text>
</comment>